<evidence type="ECO:0000256" key="2">
    <source>
        <dbReference type="ARBA" id="ARBA00022723"/>
    </source>
</evidence>
<dbReference type="InterPro" id="IPR051059">
    <property type="entry name" value="VerF-like"/>
</dbReference>
<name>A0A9P9W801_9PEZI</name>
<dbReference type="AlphaFoldDB" id="A0A9P9W801"/>
<evidence type="ECO:0000256" key="4">
    <source>
        <dbReference type="ARBA" id="ARBA00022771"/>
    </source>
</evidence>
<dbReference type="SMART" id="SM00355">
    <property type="entry name" value="ZnF_C2H2"/>
    <property type="match status" value="2"/>
</dbReference>
<evidence type="ECO:0000313" key="11">
    <source>
        <dbReference type="Proteomes" id="UP000829685"/>
    </source>
</evidence>
<evidence type="ECO:0000256" key="7">
    <source>
        <dbReference type="PROSITE-ProRule" id="PRU00042"/>
    </source>
</evidence>
<dbReference type="GO" id="GO:0005634">
    <property type="term" value="C:nucleus"/>
    <property type="evidence" value="ECO:0007669"/>
    <property type="project" value="UniProtKB-SubCell"/>
</dbReference>
<protein>
    <recommendedName>
        <fullName evidence="9">C2H2-type domain-containing protein</fullName>
    </recommendedName>
</protein>
<proteinExistence type="predicted"/>
<evidence type="ECO:0000256" key="1">
    <source>
        <dbReference type="ARBA" id="ARBA00004123"/>
    </source>
</evidence>
<feature type="compositionally biased region" description="Polar residues" evidence="8">
    <location>
        <begin position="20"/>
        <end position="44"/>
    </location>
</feature>
<dbReference type="GO" id="GO:0000981">
    <property type="term" value="F:DNA-binding transcription factor activity, RNA polymerase II-specific"/>
    <property type="evidence" value="ECO:0007669"/>
    <property type="project" value="InterPro"/>
</dbReference>
<dbReference type="EMBL" id="JAFIMR010000078">
    <property type="protein sequence ID" value="KAI1849277.1"/>
    <property type="molecule type" value="Genomic_DNA"/>
</dbReference>
<keyword evidence="6" id="KW-0539">Nucleus</keyword>
<evidence type="ECO:0000256" key="8">
    <source>
        <dbReference type="SAM" id="MobiDB-lite"/>
    </source>
</evidence>
<keyword evidence="11" id="KW-1185">Reference proteome</keyword>
<dbReference type="PANTHER" id="PTHR40626">
    <property type="entry name" value="MIP31509P"/>
    <property type="match status" value="1"/>
</dbReference>
<comment type="caution">
    <text evidence="10">The sequence shown here is derived from an EMBL/GenBank/DDBJ whole genome shotgun (WGS) entry which is preliminary data.</text>
</comment>
<gene>
    <name evidence="10" type="ORF">JX265_013663</name>
</gene>
<organism evidence="10 11">
    <name type="scientific">Neoarthrinium moseri</name>
    <dbReference type="NCBI Taxonomy" id="1658444"/>
    <lineage>
        <taxon>Eukaryota</taxon>
        <taxon>Fungi</taxon>
        <taxon>Dikarya</taxon>
        <taxon>Ascomycota</taxon>
        <taxon>Pezizomycotina</taxon>
        <taxon>Sordariomycetes</taxon>
        <taxon>Xylariomycetidae</taxon>
        <taxon>Amphisphaeriales</taxon>
        <taxon>Apiosporaceae</taxon>
        <taxon>Neoarthrinium</taxon>
    </lineage>
</organism>
<evidence type="ECO:0000259" key="9">
    <source>
        <dbReference type="PROSITE" id="PS50157"/>
    </source>
</evidence>
<comment type="subcellular location">
    <subcellularLocation>
        <location evidence="1">Nucleus</location>
    </subcellularLocation>
</comment>
<reference evidence="10" key="1">
    <citation type="submission" date="2021-03" db="EMBL/GenBank/DDBJ databases">
        <title>Revisited historic fungal species revealed as producer of novel bioactive compounds through whole genome sequencing and comparative genomics.</title>
        <authorList>
            <person name="Vignolle G.A."/>
            <person name="Hochenegger N."/>
            <person name="Mach R.L."/>
            <person name="Mach-Aigner A.R."/>
            <person name="Javad Rahimi M."/>
            <person name="Salim K.A."/>
            <person name="Chan C.M."/>
            <person name="Lim L.B.L."/>
            <person name="Cai F."/>
            <person name="Druzhinina I.S."/>
            <person name="U'Ren J.M."/>
            <person name="Derntl C."/>
        </authorList>
    </citation>
    <scope>NUCLEOTIDE SEQUENCE</scope>
    <source>
        <strain evidence="10">TUCIM 5799</strain>
    </source>
</reference>
<dbReference type="Proteomes" id="UP000829685">
    <property type="component" value="Unassembled WGS sequence"/>
</dbReference>
<dbReference type="InterPro" id="IPR013087">
    <property type="entry name" value="Znf_C2H2_type"/>
</dbReference>
<feature type="region of interest" description="Disordered" evidence="8">
    <location>
        <begin position="196"/>
        <end position="286"/>
    </location>
</feature>
<keyword evidence="4 7" id="KW-0863">Zinc-finger</keyword>
<dbReference type="Gene3D" id="3.30.160.60">
    <property type="entry name" value="Classic Zinc Finger"/>
    <property type="match status" value="2"/>
</dbReference>
<dbReference type="GO" id="GO:0000978">
    <property type="term" value="F:RNA polymerase II cis-regulatory region sequence-specific DNA binding"/>
    <property type="evidence" value="ECO:0007669"/>
    <property type="project" value="InterPro"/>
</dbReference>
<accession>A0A9P9W801</accession>
<evidence type="ECO:0000256" key="5">
    <source>
        <dbReference type="ARBA" id="ARBA00022833"/>
    </source>
</evidence>
<keyword evidence="3" id="KW-0677">Repeat</keyword>
<evidence type="ECO:0000256" key="3">
    <source>
        <dbReference type="ARBA" id="ARBA00022737"/>
    </source>
</evidence>
<feature type="compositionally biased region" description="Polar residues" evidence="8">
    <location>
        <begin position="228"/>
        <end position="241"/>
    </location>
</feature>
<sequence>MSSCPPFPLNNVHGGYEQMMPNTYPRSHQGNGNSASMMPQSSVTQPHPQPFAPAPATRPLVLRTRAAGGVKPQSGPSSPYGQIPLMPHQQSSLQQEADQPTHIVGSHGHCGILPSTAGRPAAPTGPGAGKSTVIAQKDADGRFPCPHCTKTYLHAKHLKRHLLRHTGDSPYMCVLCRDTFSRSDVLKRHFQKCSIRRGNPTRASHLSHSPAHHKKHQAAQAKSAADSGLNQINGMNSMQGNGVQGDNVVRASGVASMCDGMPNKSNDKSQLSRSSSISRTDDNNRD</sequence>
<dbReference type="InterPro" id="IPR036236">
    <property type="entry name" value="Znf_C2H2_sf"/>
</dbReference>
<feature type="region of interest" description="Disordered" evidence="8">
    <location>
        <begin position="18"/>
        <end position="55"/>
    </location>
</feature>
<evidence type="ECO:0000256" key="6">
    <source>
        <dbReference type="ARBA" id="ARBA00023242"/>
    </source>
</evidence>
<dbReference type="PROSITE" id="PS50157">
    <property type="entry name" value="ZINC_FINGER_C2H2_2"/>
    <property type="match status" value="1"/>
</dbReference>
<keyword evidence="2" id="KW-0479">Metal-binding</keyword>
<dbReference type="GO" id="GO:0000785">
    <property type="term" value="C:chromatin"/>
    <property type="evidence" value="ECO:0007669"/>
    <property type="project" value="TreeGrafter"/>
</dbReference>
<dbReference type="GO" id="GO:0008270">
    <property type="term" value="F:zinc ion binding"/>
    <property type="evidence" value="ECO:0007669"/>
    <property type="project" value="UniProtKB-KW"/>
</dbReference>
<dbReference type="PANTHER" id="PTHR40626:SF12">
    <property type="entry name" value="RFEC"/>
    <property type="match status" value="1"/>
</dbReference>
<feature type="domain" description="C2H2-type" evidence="9">
    <location>
        <begin position="143"/>
        <end position="170"/>
    </location>
</feature>
<dbReference type="PROSITE" id="PS00028">
    <property type="entry name" value="ZINC_FINGER_C2H2_1"/>
    <property type="match status" value="1"/>
</dbReference>
<evidence type="ECO:0000313" key="10">
    <source>
        <dbReference type="EMBL" id="KAI1849277.1"/>
    </source>
</evidence>
<dbReference type="SUPFAM" id="SSF57667">
    <property type="entry name" value="beta-beta-alpha zinc fingers"/>
    <property type="match status" value="1"/>
</dbReference>
<keyword evidence="5" id="KW-0862">Zinc</keyword>